<evidence type="ECO:0000256" key="1">
    <source>
        <dbReference type="PROSITE-ProRule" id="PRU00723"/>
    </source>
</evidence>
<evidence type="ECO:0000256" key="2">
    <source>
        <dbReference type="SAM" id="MobiDB-lite"/>
    </source>
</evidence>
<evidence type="ECO:0000313" key="4">
    <source>
        <dbReference type="EMBL" id="JAC68744.1"/>
    </source>
</evidence>
<feature type="region of interest" description="Disordered" evidence="2">
    <location>
        <begin position="24"/>
        <end position="77"/>
    </location>
</feature>
<evidence type="ECO:0000259" key="3">
    <source>
        <dbReference type="PROSITE" id="PS50103"/>
    </source>
</evidence>
<organism evidence="4">
    <name type="scientific">Tetraselmis sp. GSL018</name>
    <dbReference type="NCBI Taxonomy" id="582737"/>
    <lineage>
        <taxon>Eukaryota</taxon>
        <taxon>Viridiplantae</taxon>
        <taxon>Chlorophyta</taxon>
        <taxon>core chlorophytes</taxon>
        <taxon>Chlorodendrophyceae</taxon>
        <taxon>Chlorodendrales</taxon>
        <taxon>Chlorodendraceae</taxon>
        <taxon>Tetraselmis</taxon>
    </lineage>
</organism>
<feature type="compositionally biased region" description="Gly residues" evidence="2">
    <location>
        <begin position="526"/>
        <end position="537"/>
    </location>
</feature>
<dbReference type="EMBL" id="GBEZ01017605">
    <property type="protein sequence ID" value="JAC68744.1"/>
    <property type="molecule type" value="Transcribed_RNA"/>
</dbReference>
<feature type="compositionally biased region" description="Low complexity" evidence="2">
    <location>
        <begin position="168"/>
        <end position="197"/>
    </location>
</feature>
<name>A0A061RD96_9CHLO</name>
<protein>
    <submittedName>
        <fullName evidence="4">Zinc finger family protein</fullName>
    </submittedName>
</protein>
<keyword evidence="1" id="KW-0863">Zinc-finger</keyword>
<gene>
    <name evidence="4" type="ORF">TSPGSL018_8014</name>
</gene>
<keyword evidence="1" id="KW-0479">Metal-binding</keyword>
<dbReference type="GO" id="GO:0005634">
    <property type="term" value="C:nucleus"/>
    <property type="evidence" value="ECO:0007669"/>
    <property type="project" value="TreeGrafter"/>
</dbReference>
<feature type="compositionally biased region" description="Polar residues" evidence="2">
    <location>
        <begin position="32"/>
        <end position="57"/>
    </location>
</feature>
<feature type="domain" description="C3H1-type" evidence="3">
    <location>
        <begin position="416"/>
        <end position="443"/>
    </location>
</feature>
<dbReference type="Gene3D" id="4.10.1000.10">
    <property type="entry name" value="Zinc finger, CCCH-type"/>
    <property type="match status" value="1"/>
</dbReference>
<sequence>MPDNGNLPDRNYCWRRDAISGDNKRRRAWVRSGSQVKRTRLTRNTWVRTSPEGTATSKAEKNSNAEPAPPGLGKVSAASQCRRVSGSPCFSFGKKSGIRELYFKSGPKSLQRVALTQTVSTSEHRAESVDVPKMQKHRWNKLVLRDKSGITDKATGAQEQAPAGRTRALASSPGLPKAPPAKASAASGLLWRSPPARGGRRQQRGPSHGAGRGRRKRQAPTACRKLVRFGAHLYKVEGKGHGRTLTRQTSSAIKRTAAASLARRIASEASAKVTARVLSRQLGACQRAPSRWARARTPRGAAPPSLARALAARRVRQSLEAARRVSLAAKRANLQRRDCPVFCRTGVCRRAQAGACKMLHDPGKVAVCAKWLHGDCCDPNCKKQHRAKPELMPICLYFLQGLCSNAECPYLHVNHDPAAPVCQAFTQGYCPKGRGCPMKHFTKQQVAQLRRQREEDGNAEGGAEAKTGKRRPPGGSPGGKTGQDGKRAKRSPGGSASGKAMVSPFCLPASLPLQPSFLLGERPHGSAGGRGGGGAEP</sequence>
<dbReference type="PANTHER" id="PTHR46156:SF1">
    <property type="entry name" value="ZINC FINGER CCCH DOMAIN-CONTAINING PROTEIN 3"/>
    <property type="match status" value="1"/>
</dbReference>
<reference evidence="4" key="1">
    <citation type="submission" date="2014-05" db="EMBL/GenBank/DDBJ databases">
        <title>The transcriptome of the halophilic microalga Tetraselmis sp. GSL018 isolated from the Great Salt Lake, Utah.</title>
        <authorList>
            <person name="Jinkerson R.E."/>
            <person name="D'Adamo S."/>
            <person name="Posewitz M.C."/>
        </authorList>
    </citation>
    <scope>NUCLEOTIDE SEQUENCE</scope>
    <source>
        <strain evidence="4">GSL018</strain>
    </source>
</reference>
<dbReference type="PANTHER" id="PTHR46156">
    <property type="entry name" value="CCCH ZINGC FINGER"/>
    <property type="match status" value="1"/>
</dbReference>
<accession>A0A061RD96</accession>
<feature type="region of interest" description="Disordered" evidence="2">
    <location>
        <begin position="515"/>
        <end position="537"/>
    </location>
</feature>
<dbReference type="InterPro" id="IPR000571">
    <property type="entry name" value="Znf_CCCH"/>
</dbReference>
<feature type="domain" description="C3H1-type" evidence="3">
    <location>
        <begin position="389"/>
        <end position="415"/>
    </location>
</feature>
<dbReference type="GO" id="GO:0008270">
    <property type="term" value="F:zinc ion binding"/>
    <property type="evidence" value="ECO:0007669"/>
    <property type="project" value="UniProtKB-KW"/>
</dbReference>
<dbReference type="PROSITE" id="PS50103">
    <property type="entry name" value="ZF_C3H1"/>
    <property type="match status" value="2"/>
</dbReference>
<feature type="region of interest" description="Disordered" evidence="2">
    <location>
        <begin position="145"/>
        <end position="222"/>
    </location>
</feature>
<feature type="region of interest" description="Disordered" evidence="2">
    <location>
        <begin position="444"/>
        <end position="502"/>
    </location>
</feature>
<keyword evidence="1" id="KW-0862">Zinc</keyword>
<feature type="zinc finger region" description="C3H1-type" evidence="1">
    <location>
        <begin position="389"/>
        <end position="415"/>
    </location>
</feature>
<dbReference type="SMART" id="SM00356">
    <property type="entry name" value="ZnF_C3H1"/>
    <property type="match status" value="3"/>
</dbReference>
<proteinExistence type="predicted"/>
<dbReference type="AlphaFoldDB" id="A0A061RD96"/>
<feature type="zinc finger region" description="C3H1-type" evidence="1">
    <location>
        <begin position="416"/>
        <end position="443"/>
    </location>
</feature>